<dbReference type="RefSeq" id="WP_133225597.1">
    <property type="nucleotide sequence ID" value="NZ_SMRT01000001.1"/>
</dbReference>
<feature type="transmembrane region" description="Helical" evidence="1">
    <location>
        <begin position="12"/>
        <end position="29"/>
    </location>
</feature>
<proteinExistence type="predicted"/>
<protein>
    <submittedName>
        <fullName evidence="2">Uncharacterized protein</fullName>
    </submittedName>
</protein>
<keyword evidence="1" id="KW-0472">Membrane</keyword>
<dbReference type="AlphaFoldDB" id="A0A4R5KYF4"/>
<comment type="caution">
    <text evidence="2">The sequence shown here is derived from an EMBL/GenBank/DDBJ whole genome shotgun (WGS) entry which is preliminary data.</text>
</comment>
<sequence>MVKGEAKSSVHVFAIIIVVALGCWFSWYSNHLKFINIPLGYEIGNLSWKSGDEVVTVGSRKISIEEFDRSQQELNANFSSNNLFQMKMSDKAIMKEGSKKLHLLVENQTINKADFYFDIVLDDKVIYTSEVLKPSQKVNIVKLDKSLPSDVKGLMIKYHISSPVEGSI</sequence>
<evidence type="ECO:0000313" key="3">
    <source>
        <dbReference type="Proteomes" id="UP000295636"/>
    </source>
</evidence>
<evidence type="ECO:0000256" key="1">
    <source>
        <dbReference type="SAM" id="Phobius"/>
    </source>
</evidence>
<keyword evidence="1" id="KW-1133">Transmembrane helix</keyword>
<keyword evidence="3" id="KW-1185">Reference proteome</keyword>
<reference evidence="2 3" key="1">
    <citation type="submission" date="2019-03" db="EMBL/GenBank/DDBJ databases">
        <title>This is whole genome sequence of Paenibacillus sp MS74 strain.</title>
        <authorList>
            <person name="Trinh H.N."/>
        </authorList>
    </citation>
    <scope>NUCLEOTIDE SEQUENCE [LARGE SCALE GENOMIC DNA]</scope>
    <source>
        <strain evidence="2 3">MS74</strain>
    </source>
</reference>
<dbReference type="PROSITE" id="PS51257">
    <property type="entry name" value="PROKAR_LIPOPROTEIN"/>
    <property type="match status" value="1"/>
</dbReference>
<dbReference type="Proteomes" id="UP000295636">
    <property type="component" value="Unassembled WGS sequence"/>
</dbReference>
<gene>
    <name evidence="2" type="ORF">E1757_04555</name>
</gene>
<name>A0A4R5KYF4_9BACL</name>
<keyword evidence="1" id="KW-0812">Transmembrane</keyword>
<dbReference type="EMBL" id="SMRT01000001">
    <property type="protein sequence ID" value="TDG00887.1"/>
    <property type="molecule type" value="Genomic_DNA"/>
</dbReference>
<accession>A0A4R5KYF4</accession>
<organism evidence="2 3">
    <name type="scientific">Paenibacillus piri</name>
    <dbReference type="NCBI Taxonomy" id="2547395"/>
    <lineage>
        <taxon>Bacteria</taxon>
        <taxon>Bacillati</taxon>
        <taxon>Bacillota</taxon>
        <taxon>Bacilli</taxon>
        <taxon>Bacillales</taxon>
        <taxon>Paenibacillaceae</taxon>
        <taxon>Paenibacillus</taxon>
    </lineage>
</organism>
<evidence type="ECO:0000313" key="2">
    <source>
        <dbReference type="EMBL" id="TDG00887.1"/>
    </source>
</evidence>